<evidence type="ECO:0000256" key="1">
    <source>
        <dbReference type="ARBA" id="ARBA00037999"/>
    </source>
</evidence>
<reference evidence="3 4" key="1">
    <citation type="journal article" date="2010" name="J. Bacteriol.">
        <title>The genetic basis of laboratory adaptation in Caulobacter crescentus.</title>
        <authorList>
            <person name="Marks M.E."/>
            <person name="Castro-Rojas C.M."/>
            <person name="Teiling C."/>
            <person name="Du L."/>
            <person name="Kapatral V."/>
            <person name="Walunas T.L."/>
            <person name="Crosson S."/>
        </authorList>
    </citation>
    <scope>NUCLEOTIDE SEQUENCE [LARGE SCALE GENOMIC DNA]</scope>
    <source>
        <strain evidence="4">NA1000 / CB15N</strain>
    </source>
</reference>
<dbReference type="SUPFAM" id="SSF53383">
    <property type="entry name" value="PLP-dependent transferases"/>
    <property type="match status" value="1"/>
</dbReference>
<dbReference type="GO" id="GO:0000271">
    <property type="term" value="P:polysaccharide biosynthetic process"/>
    <property type="evidence" value="ECO:0007669"/>
    <property type="project" value="TreeGrafter"/>
</dbReference>
<dbReference type="EMBL" id="CP001340">
    <property type="protein sequence ID" value="ACL96755.1"/>
    <property type="molecule type" value="Genomic_DNA"/>
</dbReference>
<evidence type="ECO:0000256" key="2">
    <source>
        <dbReference type="RuleBase" id="RU004508"/>
    </source>
</evidence>
<dbReference type="Pfam" id="PF01041">
    <property type="entry name" value="DegT_DnrJ_EryC1"/>
    <property type="match status" value="1"/>
</dbReference>
<dbReference type="Proteomes" id="UP000001364">
    <property type="component" value="Chromosome"/>
</dbReference>
<protein>
    <submittedName>
        <fullName evidence="3">WecE-family pyridoxal phosphate-dependent enzyme</fullName>
    </submittedName>
</protein>
<dbReference type="GeneID" id="7330313"/>
<keyword evidence="2" id="KW-0663">Pyridoxal phosphate</keyword>
<evidence type="ECO:0000313" key="4">
    <source>
        <dbReference type="Proteomes" id="UP000001364"/>
    </source>
</evidence>
<dbReference type="PANTHER" id="PTHR30244:SF34">
    <property type="entry name" value="DTDP-4-AMINO-4,6-DIDEOXYGALACTOSE TRANSAMINASE"/>
    <property type="match status" value="1"/>
</dbReference>
<dbReference type="SMR" id="A0A0H3CCR7"/>
<dbReference type="InterPro" id="IPR000653">
    <property type="entry name" value="DegT/StrS_aminotransferase"/>
</dbReference>
<dbReference type="InterPro" id="IPR015421">
    <property type="entry name" value="PyrdxlP-dep_Trfase_major"/>
</dbReference>
<dbReference type="InterPro" id="IPR015424">
    <property type="entry name" value="PyrdxlP-dep_Trfase"/>
</dbReference>
<accession>A0A0H3CCR7</accession>
<sequence>MRPKPVAAPINALADLAREAKSLVRAPGAPIDFDAVAAALGAAGHTSDLEQRLAARFVRPVAARAFAARVEATAATLKALGVREGGVCVVSALADPETLAGVAAAGLRAWLVDVDPFSAMFDTDHLRERLPEAPGPLEAIVPAAAHGRAPDMRAWAAFRDETGLPILVDAHGAFDVIIEAPVPVLVGLPSGQGVFLVCEDAVPVNAVEAAPFAGEDGLAAWPGLRQRLCGTAQQLRVLLLDSGVGFQPGWGMSWISPVCALSLPTDDAGAMAWKLQAAGVPASCSVRDRTLAADETPNADHLAASTVVVTLDPNLDIEGLDRLCDALRAALG</sequence>
<evidence type="ECO:0000313" key="3">
    <source>
        <dbReference type="EMBL" id="ACL96755.1"/>
    </source>
</evidence>
<dbReference type="RefSeq" id="YP_002518663.1">
    <property type="nucleotide sequence ID" value="NC_011916.1"/>
</dbReference>
<dbReference type="PANTHER" id="PTHR30244">
    <property type="entry name" value="TRANSAMINASE"/>
    <property type="match status" value="1"/>
</dbReference>
<dbReference type="AlphaFoldDB" id="A0A0H3CCR7"/>
<dbReference type="OrthoDB" id="7260855at2"/>
<dbReference type="Gene3D" id="3.40.640.10">
    <property type="entry name" value="Type I PLP-dependent aspartate aminotransferase-like (Major domain)"/>
    <property type="match status" value="1"/>
</dbReference>
<gene>
    <name evidence="3" type="ordered locus">CCNA_03291</name>
</gene>
<proteinExistence type="inferred from homology"/>
<dbReference type="KEGG" id="ccs:CCNA_03291"/>
<dbReference type="HOGENOM" id="CLU_846468_0_0_5"/>
<dbReference type="PATRIC" id="fig|565050.3.peg.3209"/>
<dbReference type="GO" id="GO:0030170">
    <property type="term" value="F:pyridoxal phosphate binding"/>
    <property type="evidence" value="ECO:0007669"/>
    <property type="project" value="TreeGrafter"/>
</dbReference>
<comment type="similarity">
    <text evidence="1 2">Belongs to the DegT/DnrJ/EryC1 family.</text>
</comment>
<organism evidence="3 4">
    <name type="scientific">Caulobacter vibrioides (strain NA1000 / CB15N)</name>
    <name type="common">Caulobacter crescentus</name>
    <dbReference type="NCBI Taxonomy" id="565050"/>
    <lineage>
        <taxon>Bacteria</taxon>
        <taxon>Pseudomonadati</taxon>
        <taxon>Pseudomonadota</taxon>
        <taxon>Alphaproteobacteria</taxon>
        <taxon>Caulobacterales</taxon>
        <taxon>Caulobacteraceae</taxon>
        <taxon>Caulobacter</taxon>
    </lineage>
</organism>
<dbReference type="GO" id="GO:0008483">
    <property type="term" value="F:transaminase activity"/>
    <property type="evidence" value="ECO:0007669"/>
    <property type="project" value="TreeGrafter"/>
</dbReference>
<dbReference type="RefSeq" id="WP_010921023.1">
    <property type="nucleotide sequence ID" value="NC_011916.1"/>
</dbReference>
<keyword evidence="4" id="KW-1185">Reference proteome</keyword>
<name>A0A0H3CCR7_CAUVN</name>